<name>A0A927W6U1_9CLOT</name>
<dbReference type="AlphaFoldDB" id="A0A927W6U1"/>
<accession>A0A927W6U1</accession>
<dbReference type="InterPro" id="IPR000182">
    <property type="entry name" value="GNAT_dom"/>
</dbReference>
<dbReference type="Pfam" id="PF13523">
    <property type="entry name" value="Acetyltransf_8"/>
    <property type="match status" value="1"/>
</dbReference>
<dbReference type="InterPro" id="IPR016181">
    <property type="entry name" value="Acyl_CoA_acyltransferase"/>
</dbReference>
<protein>
    <submittedName>
        <fullName evidence="2">GNAT family N-acetyltransferase</fullName>
    </submittedName>
</protein>
<organism evidence="2 3">
    <name type="scientific">Clostridium sulfidigenes</name>
    <dbReference type="NCBI Taxonomy" id="318464"/>
    <lineage>
        <taxon>Bacteria</taxon>
        <taxon>Bacillati</taxon>
        <taxon>Bacillota</taxon>
        <taxon>Clostridia</taxon>
        <taxon>Eubacteriales</taxon>
        <taxon>Clostridiaceae</taxon>
        <taxon>Clostridium</taxon>
    </lineage>
</organism>
<dbReference type="Gene3D" id="3.40.630.30">
    <property type="match status" value="1"/>
</dbReference>
<gene>
    <name evidence="2" type="ORF">E7215_04580</name>
</gene>
<dbReference type="CDD" id="cd04301">
    <property type="entry name" value="NAT_SF"/>
    <property type="match status" value="1"/>
</dbReference>
<evidence type="ECO:0000313" key="3">
    <source>
        <dbReference type="Proteomes" id="UP000768462"/>
    </source>
</evidence>
<dbReference type="SUPFAM" id="SSF55729">
    <property type="entry name" value="Acyl-CoA N-acyltransferases (Nat)"/>
    <property type="match status" value="1"/>
</dbReference>
<evidence type="ECO:0000259" key="1">
    <source>
        <dbReference type="PROSITE" id="PS51186"/>
    </source>
</evidence>
<evidence type="ECO:0000313" key="2">
    <source>
        <dbReference type="EMBL" id="MBE6059434.1"/>
    </source>
</evidence>
<dbReference type="EMBL" id="SVCM01000052">
    <property type="protein sequence ID" value="MBE6059434.1"/>
    <property type="molecule type" value="Genomic_DNA"/>
</dbReference>
<dbReference type="GO" id="GO:0016747">
    <property type="term" value="F:acyltransferase activity, transferring groups other than amino-acyl groups"/>
    <property type="evidence" value="ECO:0007669"/>
    <property type="project" value="InterPro"/>
</dbReference>
<comment type="caution">
    <text evidence="2">The sequence shown here is derived from an EMBL/GenBank/DDBJ whole genome shotgun (WGS) entry which is preliminary data.</text>
</comment>
<sequence length="181" mass="21325">MLCMADGISIRKMEDTSFDYSLISKWLSDPEVLFYYEGRDNAFSIDRIKEKYSPRILGKESVTPCIIELNENPIGYVQYYYESEKKDLEIENYDNPYGIDLFIGETEYQNQGIGTKAIKLLTKYLFEVKSVDVILIDPQTWNKRAIKCYKRCGFKAIKILEKRELHEGQYRDNLIMHLVRS</sequence>
<dbReference type="PANTHER" id="PTHR43415:SF3">
    <property type="entry name" value="GNAT-FAMILY ACETYLTRANSFERASE"/>
    <property type="match status" value="1"/>
</dbReference>
<reference evidence="2" key="1">
    <citation type="submission" date="2019-04" db="EMBL/GenBank/DDBJ databases">
        <title>Evolution of Biomass-Degrading Anaerobic Consortia Revealed by Metagenomics.</title>
        <authorList>
            <person name="Peng X."/>
        </authorList>
    </citation>
    <scope>NUCLEOTIDE SEQUENCE</scope>
    <source>
        <strain evidence="2">SIG254</strain>
    </source>
</reference>
<proteinExistence type="predicted"/>
<dbReference type="PANTHER" id="PTHR43415">
    <property type="entry name" value="SPERMIDINE N(1)-ACETYLTRANSFERASE"/>
    <property type="match status" value="1"/>
</dbReference>
<feature type="domain" description="N-acetyltransferase" evidence="1">
    <location>
        <begin position="8"/>
        <end position="181"/>
    </location>
</feature>
<dbReference type="PROSITE" id="PS51186">
    <property type="entry name" value="GNAT"/>
    <property type="match status" value="1"/>
</dbReference>
<dbReference type="Proteomes" id="UP000768462">
    <property type="component" value="Unassembled WGS sequence"/>
</dbReference>